<comment type="caution">
    <text evidence="5">The sequence shown here is derived from an EMBL/GenBank/DDBJ whole genome shotgun (WGS) entry which is preliminary data.</text>
</comment>
<evidence type="ECO:0000256" key="3">
    <source>
        <dbReference type="ARBA" id="ARBA00023014"/>
    </source>
</evidence>
<dbReference type="Gene3D" id="3.40.50.740">
    <property type="match status" value="1"/>
</dbReference>
<reference evidence="6" key="2">
    <citation type="submission" date="2019-01" db="EMBL/GenBank/DDBJ databases">
        <title>Genome sequence of Desulfonema ishimotonii strain Tokyo 01.</title>
        <authorList>
            <person name="Fukui M."/>
        </authorList>
    </citation>
    <scope>NUCLEOTIDE SEQUENCE [LARGE SCALE GENOMIC DNA]</scope>
    <source>
        <strain evidence="6">Tokyo 01</strain>
    </source>
</reference>
<dbReference type="Pfam" id="PF04879">
    <property type="entry name" value="Molybdop_Fe4S4"/>
    <property type="match status" value="1"/>
</dbReference>
<dbReference type="Gene3D" id="3.30.2070.10">
    <property type="entry name" value="Formate dehydrogenase/DMSO reductase"/>
    <property type="match status" value="1"/>
</dbReference>
<evidence type="ECO:0000256" key="1">
    <source>
        <dbReference type="ARBA" id="ARBA00022723"/>
    </source>
</evidence>
<dbReference type="InterPro" id="IPR006656">
    <property type="entry name" value="Mopterin_OxRdtase"/>
</dbReference>
<dbReference type="InterPro" id="IPR009010">
    <property type="entry name" value="Asp_de-COase-like_dom_sf"/>
</dbReference>
<evidence type="ECO:0000259" key="4">
    <source>
        <dbReference type="PROSITE" id="PS51669"/>
    </source>
</evidence>
<dbReference type="PANTHER" id="PTHR43742:SF6">
    <property type="entry name" value="OXIDOREDUCTASE YYAE-RELATED"/>
    <property type="match status" value="1"/>
</dbReference>
<name>A0A401G0U7_9BACT</name>
<dbReference type="RefSeq" id="WP_124329985.1">
    <property type="nucleotide sequence ID" value="NZ_BEXT01000001.1"/>
</dbReference>
<evidence type="ECO:0000313" key="5">
    <source>
        <dbReference type="EMBL" id="GBC62845.1"/>
    </source>
</evidence>
<dbReference type="InterPro" id="IPR006963">
    <property type="entry name" value="Mopterin_OxRdtase_4Fe-4S_dom"/>
</dbReference>
<dbReference type="SUPFAM" id="SSF53706">
    <property type="entry name" value="Formate dehydrogenase/DMSO reductase, domains 1-3"/>
    <property type="match status" value="1"/>
</dbReference>
<keyword evidence="6" id="KW-1185">Reference proteome</keyword>
<dbReference type="Gene3D" id="2.40.40.20">
    <property type="match status" value="1"/>
</dbReference>
<keyword evidence="1" id="KW-0479">Metal-binding</keyword>
<gene>
    <name evidence="5" type="ORF">DENIS_3829</name>
</gene>
<dbReference type="Gene3D" id="3.40.228.10">
    <property type="entry name" value="Dimethylsulfoxide Reductase, domain 2"/>
    <property type="match status" value="1"/>
</dbReference>
<reference evidence="6" key="1">
    <citation type="submission" date="2017-11" db="EMBL/GenBank/DDBJ databases">
        <authorList>
            <person name="Watanabe M."/>
            <person name="Kojima H."/>
        </authorList>
    </citation>
    <scope>NUCLEOTIDE SEQUENCE [LARGE SCALE GENOMIC DNA]</scope>
    <source>
        <strain evidence="6">Tokyo 01</strain>
    </source>
</reference>
<dbReference type="AlphaFoldDB" id="A0A401G0U7"/>
<dbReference type="PANTHER" id="PTHR43742">
    <property type="entry name" value="TRIMETHYLAMINE-N-OXIDE REDUCTASE"/>
    <property type="match status" value="1"/>
</dbReference>
<sequence>MKTISACTMDCPDACSLVVTEKTDGSVSLRGNPDHPFTAGFACKKIRNHIRRLRSPDRILHPLLRRGEQWQRISWDEALDLCAQKIQALRHEPAAILHFHSDGAKGVLKQAVNLFFACIGASRIRGTLCDGAGYIACVQDFGSRENNTPEDLLNAGRIVNWGKDLSRSSVHLAAIVRRARKRGTKVLTISPGGYGNGSFSDDRVRLRPGTDRMLAAAVIRRMLSRNEIAPDIFARTRNPDTFRAMLRRQSEARLLAACDLPEADIETVRRYYEADVPVATLVGAGLQRYCHGGENVRFINALALLAGHMGRTGGGSYFHLHSMGNFDLSWAGDLKEKPRRSFREPTIGRDLLAAGPPEVRMIWVNGSNFINQAPDCHQNIRAFERIGFRVVTDAFMTDTARRADLVLPSALMLEQADIVGSFLHRHVQYAPAVLPPPGEARDDFQIISELGRRLDPPVLLPDADACFRMSLDTPQLNTTPEELRARGSVRANLPDIAYAGMRFDHPDGRARLPTVLHPEPGPPEGYPLRFLTLVRRDAIHSQMLPDPYPRLPEAWVAPECRALTGLDLSQPIFIVSPLGRLKVSLQLLPGLHPGTVVYRRGDWMSRGGGANQLIAARRTDMGGGAAFYDQYVRLENG</sequence>
<dbReference type="PROSITE" id="PS51669">
    <property type="entry name" value="4FE4S_MOW_BIS_MGD"/>
    <property type="match status" value="1"/>
</dbReference>
<dbReference type="SUPFAM" id="SSF50692">
    <property type="entry name" value="ADC-like"/>
    <property type="match status" value="1"/>
</dbReference>
<proteinExistence type="predicted"/>
<dbReference type="GO" id="GO:0016491">
    <property type="term" value="F:oxidoreductase activity"/>
    <property type="evidence" value="ECO:0007669"/>
    <property type="project" value="InterPro"/>
</dbReference>
<dbReference type="Pfam" id="PF00384">
    <property type="entry name" value="Molybdopterin"/>
    <property type="match status" value="1"/>
</dbReference>
<dbReference type="SMART" id="SM00926">
    <property type="entry name" value="Molybdop_Fe4S4"/>
    <property type="match status" value="1"/>
</dbReference>
<dbReference type="Gene3D" id="2.20.25.90">
    <property type="entry name" value="ADC-like domains"/>
    <property type="match status" value="1"/>
</dbReference>
<dbReference type="OrthoDB" id="9810782at2"/>
<organism evidence="5 6">
    <name type="scientific">Desulfonema ishimotonii</name>
    <dbReference type="NCBI Taxonomy" id="45657"/>
    <lineage>
        <taxon>Bacteria</taxon>
        <taxon>Pseudomonadati</taxon>
        <taxon>Thermodesulfobacteriota</taxon>
        <taxon>Desulfobacteria</taxon>
        <taxon>Desulfobacterales</taxon>
        <taxon>Desulfococcaceae</taxon>
        <taxon>Desulfonema</taxon>
    </lineage>
</organism>
<keyword evidence="2" id="KW-0408">Iron</keyword>
<evidence type="ECO:0000256" key="2">
    <source>
        <dbReference type="ARBA" id="ARBA00023004"/>
    </source>
</evidence>
<accession>A0A401G0U7</accession>
<dbReference type="InterPro" id="IPR050612">
    <property type="entry name" value="Prok_Mopterin_Oxidored"/>
</dbReference>
<protein>
    <submittedName>
        <fullName evidence="5">Molybdopterin oxidoreductase</fullName>
    </submittedName>
</protein>
<dbReference type="GO" id="GO:0051536">
    <property type="term" value="F:iron-sulfur cluster binding"/>
    <property type="evidence" value="ECO:0007669"/>
    <property type="project" value="UniProtKB-KW"/>
</dbReference>
<dbReference type="Proteomes" id="UP000288096">
    <property type="component" value="Unassembled WGS sequence"/>
</dbReference>
<evidence type="ECO:0000313" key="6">
    <source>
        <dbReference type="Proteomes" id="UP000288096"/>
    </source>
</evidence>
<dbReference type="GO" id="GO:0046872">
    <property type="term" value="F:metal ion binding"/>
    <property type="evidence" value="ECO:0007669"/>
    <property type="project" value="UniProtKB-KW"/>
</dbReference>
<keyword evidence="3" id="KW-0411">Iron-sulfur</keyword>
<dbReference type="EMBL" id="BEXT01000001">
    <property type="protein sequence ID" value="GBC62845.1"/>
    <property type="molecule type" value="Genomic_DNA"/>
</dbReference>
<feature type="domain" description="4Fe-4S Mo/W bis-MGD-type" evidence="4">
    <location>
        <begin position="1"/>
        <end position="57"/>
    </location>
</feature>